<dbReference type="PANTHER" id="PTHR47027:SF20">
    <property type="entry name" value="REVERSE TRANSCRIPTASE-LIKE PROTEIN WITH RNA-DIRECTED DNA POLYMERASE DOMAIN"/>
    <property type="match status" value="1"/>
</dbReference>
<dbReference type="PANTHER" id="PTHR47027">
    <property type="entry name" value="REVERSE TRANSCRIPTASE DOMAIN-CONTAINING PROTEIN"/>
    <property type="match status" value="1"/>
</dbReference>
<sequence length="307" mass="35480">MARDRWSWANMGLVNCNSNGELLLALCSELVLIMTNSLFKQKDERKTTWMHPRSGLWHMIDFIITRCRDKMDILSTRAMRVTNCLTDHQMLRSKVAFRIRQKHNRLVAVELQRAADRNNTKGFYNGPKEVWGPKKKGPVHLKSSHKLLNVPGDIDREALGNIPQRIIKRSLDEIPTMDEKARAIVALKDGKHLGEMEFLLKYGSTEETISGKIFARILLNRLSTHITPEVVPETQCGFSGNRNPVDMIFCLRQIQEKCVEQNRPLYMVFVDFSKVFDTVGMTGLWQLLRKYGYLEKFTTMIEAQHLC</sequence>
<keyword evidence="2" id="KW-1185">Reference proteome</keyword>
<accession>A0AAD9KY95</accession>
<dbReference type="AlphaFoldDB" id="A0AAD9KY95"/>
<dbReference type="EMBL" id="JAODUO010000484">
    <property type="protein sequence ID" value="KAK2179537.1"/>
    <property type="molecule type" value="Genomic_DNA"/>
</dbReference>
<proteinExistence type="predicted"/>
<evidence type="ECO:0008006" key="3">
    <source>
        <dbReference type="Google" id="ProtNLM"/>
    </source>
</evidence>
<dbReference type="Proteomes" id="UP001209878">
    <property type="component" value="Unassembled WGS sequence"/>
</dbReference>
<dbReference type="Gene3D" id="3.60.10.10">
    <property type="entry name" value="Endonuclease/exonuclease/phosphatase"/>
    <property type="match status" value="1"/>
</dbReference>
<evidence type="ECO:0000313" key="1">
    <source>
        <dbReference type="EMBL" id="KAK2179537.1"/>
    </source>
</evidence>
<dbReference type="InterPro" id="IPR036691">
    <property type="entry name" value="Endo/exonu/phosph_ase_sf"/>
</dbReference>
<name>A0AAD9KY95_RIDPI</name>
<gene>
    <name evidence="1" type="ORF">NP493_485g00022</name>
</gene>
<comment type="caution">
    <text evidence="1">The sequence shown here is derived from an EMBL/GenBank/DDBJ whole genome shotgun (WGS) entry which is preliminary data.</text>
</comment>
<evidence type="ECO:0000313" key="2">
    <source>
        <dbReference type="Proteomes" id="UP001209878"/>
    </source>
</evidence>
<reference evidence="1" key="1">
    <citation type="journal article" date="2023" name="Mol. Biol. Evol.">
        <title>Third-Generation Sequencing Reveals the Adaptive Role of the Epigenome in Three Deep-Sea Polychaetes.</title>
        <authorList>
            <person name="Perez M."/>
            <person name="Aroh O."/>
            <person name="Sun Y."/>
            <person name="Lan Y."/>
            <person name="Juniper S.K."/>
            <person name="Young C.R."/>
            <person name="Angers B."/>
            <person name="Qian P.Y."/>
        </authorList>
    </citation>
    <scope>NUCLEOTIDE SEQUENCE</scope>
    <source>
        <strain evidence="1">R07B-5</strain>
    </source>
</reference>
<protein>
    <recommendedName>
        <fullName evidence="3">Reverse transcriptase domain-containing protein</fullName>
    </recommendedName>
</protein>
<organism evidence="1 2">
    <name type="scientific">Ridgeia piscesae</name>
    <name type="common">Tubeworm</name>
    <dbReference type="NCBI Taxonomy" id="27915"/>
    <lineage>
        <taxon>Eukaryota</taxon>
        <taxon>Metazoa</taxon>
        <taxon>Spiralia</taxon>
        <taxon>Lophotrochozoa</taxon>
        <taxon>Annelida</taxon>
        <taxon>Polychaeta</taxon>
        <taxon>Sedentaria</taxon>
        <taxon>Canalipalpata</taxon>
        <taxon>Sabellida</taxon>
        <taxon>Siboglinidae</taxon>
        <taxon>Ridgeia</taxon>
    </lineage>
</organism>